<dbReference type="Pfam" id="PF13449">
    <property type="entry name" value="Phytase-like"/>
    <property type="match status" value="1"/>
</dbReference>
<evidence type="ECO:0000256" key="1">
    <source>
        <dbReference type="SAM" id="SignalP"/>
    </source>
</evidence>
<dbReference type="AlphaFoldDB" id="A0A9D7FDZ7"/>
<organism evidence="4 5">
    <name type="scientific">Candidatus Propionivibrio dominans</name>
    <dbReference type="NCBI Taxonomy" id="2954373"/>
    <lineage>
        <taxon>Bacteria</taxon>
        <taxon>Pseudomonadati</taxon>
        <taxon>Pseudomonadota</taxon>
        <taxon>Betaproteobacteria</taxon>
        <taxon>Rhodocyclales</taxon>
        <taxon>Rhodocyclaceae</taxon>
        <taxon>Propionivibrio</taxon>
    </lineage>
</organism>
<protein>
    <submittedName>
        <fullName evidence="4">Esterase-like activity of phytase family protein</fullName>
    </submittedName>
</protein>
<dbReference type="EMBL" id="JADJNC010000020">
    <property type="protein sequence ID" value="MBK7423912.1"/>
    <property type="molecule type" value="Genomic_DNA"/>
</dbReference>
<evidence type="ECO:0000259" key="3">
    <source>
        <dbReference type="Pfam" id="PF13449"/>
    </source>
</evidence>
<accession>A0A9D7FDZ7</accession>
<name>A0A9D7FDZ7_9RHOO</name>
<evidence type="ECO:0000313" key="5">
    <source>
        <dbReference type="Proteomes" id="UP000886602"/>
    </source>
</evidence>
<sequence length="418" mass="43941">MKMQQVINACVLAASLVATAPAFAVDFSLTYLGQQIVPTATIFSATNVGGLSGIDYVAASGRYVAISDDRSGINAARYYDLSLDLTQFQRSATPGMAGVSFNAVTTIQKPGGGAFAVNTVDPEGIRYNAATDSLYWSNEGQRAAAGFQNPTVREMKVDGTHVRDFSVPTRYNPLGSIPGLVAGDRGIYNNLAFETMALSTDGKTLYTATENALSQDSLPSTVANGSSARILSFDVATGLSKAEYVYNVAPVVLAPNPATAFATNGLTDMVAIGERQFIAIERSFAVGAITPGTPVTGNTIRLFHVDARNATDVSGMDSIVGQTVQAVVKTQLLDLSDLKNDDGSTLALDNIEGITFGPMLNGKATLILVSDNNFSATQFTQFVALQVNPVPEPETWALLLVGLALTGGIAQRQAARRT</sequence>
<comment type="caution">
    <text evidence="4">The sequence shown here is derived from an EMBL/GenBank/DDBJ whole genome shotgun (WGS) entry which is preliminary data.</text>
</comment>
<keyword evidence="1" id="KW-0732">Signal</keyword>
<dbReference type="InterPro" id="IPR027372">
    <property type="entry name" value="Phytase-like_dom"/>
</dbReference>
<dbReference type="InterPro" id="IPR011044">
    <property type="entry name" value="Quino_amine_DH_bsu"/>
</dbReference>
<feature type="domain" description="Phytase-like" evidence="3">
    <location>
        <begin position="47"/>
        <end position="374"/>
    </location>
</feature>
<evidence type="ECO:0000313" key="4">
    <source>
        <dbReference type="EMBL" id="MBK7423912.1"/>
    </source>
</evidence>
<dbReference type="PANTHER" id="PTHR37957:SF1">
    <property type="entry name" value="PHYTASE-LIKE DOMAIN-CONTAINING PROTEIN"/>
    <property type="match status" value="1"/>
</dbReference>
<dbReference type="Proteomes" id="UP000886602">
    <property type="component" value="Unassembled WGS sequence"/>
</dbReference>
<gene>
    <name evidence="4" type="ORF">IPJ48_12855</name>
</gene>
<evidence type="ECO:0000259" key="2">
    <source>
        <dbReference type="Pfam" id="PF07589"/>
    </source>
</evidence>
<dbReference type="InterPro" id="IPR013424">
    <property type="entry name" value="Ice-binding_C"/>
</dbReference>
<proteinExistence type="predicted"/>
<dbReference type="PANTHER" id="PTHR37957">
    <property type="entry name" value="BLR7070 PROTEIN"/>
    <property type="match status" value="1"/>
</dbReference>
<feature type="domain" description="Ice-binding protein C-terminal" evidence="2">
    <location>
        <begin position="389"/>
        <end position="412"/>
    </location>
</feature>
<feature type="chain" id="PRO_5038855143" evidence="1">
    <location>
        <begin position="25"/>
        <end position="418"/>
    </location>
</feature>
<feature type="signal peptide" evidence="1">
    <location>
        <begin position="1"/>
        <end position="24"/>
    </location>
</feature>
<dbReference type="Pfam" id="PF07589">
    <property type="entry name" value="PEP-CTERM"/>
    <property type="match status" value="1"/>
</dbReference>
<reference evidence="4" key="1">
    <citation type="submission" date="2020-10" db="EMBL/GenBank/DDBJ databases">
        <title>Connecting structure to function with the recovery of over 1000 high-quality activated sludge metagenome-assembled genomes encoding full-length rRNA genes using long-read sequencing.</title>
        <authorList>
            <person name="Singleton C.M."/>
            <person name="Petriglieri F."/>
            <person name="Kristensen J.M."/>
            <person name="Kirkegaard R.H."/>
            <person name="Michaelsen T.Y."/>
            <person name="Andersen M.H."/>
            <person name="Karst S.M."/>
            <person name="Dueholm M.S."/>
            <person name="Nielsen P.H."/>
            <person name="Albertsen M."/>
        </authorList>
    </citation>
    <scope>NUCLEOTIDE SEQUENCE</scope>
    <source>
        <strain evidence="4">EsbW_18-Q3-R4-48_MAXAC.044</strain>
    </source>
</reference>
<dbReference type="SUPFAM" id="SSF50969">
    <property type="entry name" value="YVTN repeat-like/Quinoprotein amine dehydrogenase"/>
    <property type="match status" value="1"/>
</dbReference>